<reference evidence="4 5" key="1">
    <citation type="journal article" date="2017" name="Nat. Ecol. Evol.">
        <title>Scallop genome provides insights into evolution of bilaterian karyotype and development.</title>
        <authorList>
            <person name="Wang S."/>
            <person name="Zhang J."/>
            <person name="Jiao W."/>
            <person name="Li J."/>
            <person name="Xun X."/>
            <person name="Sun Y."/>
            <person name="Guo X."/>
            <person name="Huan P."/>
            <person name="Dong B."/>
            <person name="Zhang L."/>
            <person name="Hu X."/>
            <person name="Sun X."/>
            <person name="Wang J."/>
            <person name="Zhao C."/>
            <person name="Wang Y."/>
            <person name="Wang D."/>
            <person name="Huang X."/>
            <person name="Wang R."/>
            <person name="Lv J."/>
            <person name="Li Y."/>
            <person name="Zhang Z."/>
            <person name="Liu B."/>
            <person name="Lu W."/>
            <person name="Hui Y."/>
            <person name="Liang J."/>
            <person name="Zhou Z."/>
            <person name="Hou R."/>
            <person name="Li X."/>
            <person name="Liu Y."/>
            <person name="Li H."/>
            <person name="Ning X."/>
            <person name="Lin Y."/>
            <person name="Zhao L."/>
            <person name="Xing Q."/>
            <person name="Dou J."/>
            <person name="Li Y."/>
            <person name="Mao J."/>
            <person name="Guo H."/>
            <person name="Dou H."/>
            <person name="Li T."/>
            <person name="Mu C."/>
            <person name="Jiang W."/>
            <person name="Fu Q."/>
            <person name="Fu X."/>
            <person name="Miao Y."/>
            <person name="Liu J."/>
            <person name="Yu Q."/>
            <person name="Li R."/>
            <person name="Liao H."/>
            <person name="Li X."/>
            <person name="Kong Y."/>
            <person name="Jiang Z."/>
            <person name="Chourrout D."/>
            <person name="Li R."/>
            <person name="Bao Z."/>
        </authorList>
    </citation>
    <scope>NUCLEOTIDE SEQUENCE [LARGE SCALE GENOMIC DNA]</scope>
    <source>
        <strain evidence="4 5">PY_sf001</strain>
    </source>
</reference>
<dbReference type="InterPro" id="IPR014030">
    <property type="entry name" value="Ketoacyl_synth_N"/>
</dbReference>
<dbReference type="Pfam" id="PF00109">
    <property type="entry name" value="ketoacyl-synt"/>
    <property type="match status" value="1"/>
</dbReference>
<dbReference type="OrthoDB" id="329835at2759"/>
<dbReference type="Gene3D" id="3.40.47.10">
    <property type="match status" value="1"/>
</dbReference>
<dbReference type="InterPro" id="IPR016039">
    <property type="entry name" value="Thiolase-like"/>
</dbReference>
<accession>A0A210PW59</accession>
<feature type="domain" description="Beta-ketoacyl synthase-like N-terminal" evidence="3">
    <location>
        <begin position="5"/>
        <end position="69"/>
    </location>
</feature>
<organism evidence="4 5">
    <name type="scientific">Mizuhopecten yessoensis</name>
    <name type="common">Japanese scallop</name>
    <name type="synonym">Patinopecten yessoensis</name>
    <dbReference type="NCBI Taxonomy" id="6573"/>
    <lineage>
        <taxon>Eukaryota</taxon>
        <taxon>Metazoa</taxon>
        <taxon>Spiralia</taxon>
        <taxon>Lophotrochozoa</taxon>
        <taxon>Mollusca</taxon>
        <taxon>Bivalvia</taxon>
        <taxon>Autobranchia</taxon>
        <taxon>Pteriomorphia</taxon>
        <taxon>Pectinida</taxon>
        <taxon>Pectinoidea</taxon>
        <taxon>Pectinidae</taxon>
        <taxon>Mizuhopecten</taxon>
    </lineage>
</organism>
<dbReference type="Proteomes" id="UP000242188">
    <property type="component" value="Unassembled WGS sequence"/>
</dbReference>
<evidence type="ECO:0000259" key="3">
    <source>
        <dbReference type="Pfam" id="PF00109"/>
    </source>
</evidence>
<evidence type="ECO:0000313" key="5">
    <source>
        <dbReference type="Proteomes" id="UP000242188"/>
    </source>
</evidence>
<dbReference type="InterPro" id="IPR050091">
    <property type="entry name" value="PKS_NRPS_Biosynth_Enz"/>
</dbReference>
<sequence length="70" mass="7998">MDDDDSIVIVGVGCKFPGADNLDEFWRVLSEGENHVIEIPPERWNLDAFYHEDANEPGKTYVRHAGLIKR</sequence>
<keyword evidence="1" id="KW-0596">Phosphopantetheine</keyword>
<evidence type="ECO:0000256" key="2">
    <source>
        <dbReference type="ARBA" id="ARBA00022553"/>
    </source>
</evidence>
<protein>
    <submittedName>
        <fullName evidence="4">Polyketide synthase PksL</fullName>
    </submittedName>
</protein>
<evidence type="ECO:0000313" key="4">
    <source>
        <dbReference type="EMBL" id="OWF40720.1"/>
    </source>
</evidence>
<dbReference type="GO" id="GO:0004312">
    <property type="term" value="F:fatty acid synthase activity"/>
    <property type="evidence" value="ECO:0007669"/>
    <property type="project" value="TreeGrafter"/>
</dbReference>
<proteinExistence type="predicted"/>
<dbReference type="PANTHER" id="PTHR43775:SF37">
    <property type="entry name" value="SI:DKEY-61P9.11"/>
    <property type="match status" value="1"/>
</dbReference>
<keyword evidence="5" id="KW-1185">Reference proteome</keyword>
<dbReference type="PANTHER" id="PTHR43775">
    <property type="entry name" value="FATTY ACID SYNTHASE"/>
    <property type="match status" value="1"/>
</dbReference>
<gene>
    <name evidence="4" type="ORF">KP79_PYT18122</name>
</gene>
<evidence type="ECO:0000256" key="1">
    <source>
        <dbReference type="ARBA" id="ARBA00022450"/>
    </source>
</evidence>
<dbReference type="GO" id="GO:0006633">
    <property type="term" value="P:fatty acid biosynthetic process"/>
    <property type="evidence" value="ECO:0007669"/>
    <property type="project" value="TreeGrafter"/>
</dbReference>
<keyword evidence="2" id="KW-0597">Phosphoprotein</keyword>
<name>A0A210PW59_MIZYE</name>
<dbReference type="EMBL" id="NEDP02005453">
    <property type="protein sequence ID" value="OWF40720.1"/>
    <property type="molecule type" value="Genomic_DNA"/>
</dbReference>
<dbReference type="SUPFAM" id="SSF53901">
    <property type="entry name" value="Thiolase-like"/>
    <property type="match status" value="1"/>
</dbReference>
<dbReference type="AlphaFoldDB" id="A0A210PW59"/>
<dbReference type="STRING" id="6573.A0A210PW59"/>
<comment type="caution">
    <text evidence="4">The sequence shown here is derived from an EMBL/GenBank/DDBJ whole genome shotgun (WGS) entry which is preliminary data.</text>
</comment>